<feature type="compositionally biased region" description="Low complexity" evidence="3">
    <location>
        <begin position="408"/>
        <end position="417"/>
    </location>
</feature>
<comment type="catalytic activity">
    <reaction evidence="1">
        <text>oxaloacetate + phosphate = phosphoenolpyruvate + hydrogencarbonate</text>
        <dbReference type="Rhea" id="RHEA:28370"/>
        <dbReference type="ChEBI" id="CHEBI:16452"/>
        <dbReference type="ChEBI" id="CHEBI:17544"/>
        <dbReference type="ChEBI" id="CHEBI:43474"/>
        <dbReference type="ChEBI" id="CHEBI:58702"/>
        <dbReference type="EC" id="4.1.1.31"/>
    </reaction>
</comment>
<evidence type="ECO:0000256" key="3">
    <source>
        <dbReference type="SAM" id="MobiDB-lite"/>
    </source>
</evidence>
<feature type="region of interest" description="Disordered" evidence="3">
    <location>
        <begin position="329"/>
        <end position="349"/>
    </location>
</feature>
<evidence type="ECO:0000313" key="4">
    <source>
        <dbReference type="EMBL" id="KAK3263573.1"/>
    </source>
</evidence>
<dbReference type="SUPFAM" id="SSF51621">
    <property type="entry name" value="Phosphoenolpyruvate/pyruvate domain"/>
    <property type="match status" value="1"/>
</dbReference>
<feature type="active site" evidence="2">
    <location>
        <position position="159"/>
    </location>
</feature>
<protein>
    <submittedName>
        <fullName evidence="4">Phosphoenolpyruvate carboxylase</fullName>
    </submittedName>
</protein>
<evidence type="ECO:0000256" key="1">
    <source>
        <dbReference type="ARBA" id="ARBA00048995"/>
    </source>
</evidence>
<proteinExistence type="predicted"/>
<dbReference type="Pfam" id="PF00311">
    <property type="entry name" value="PEPcase"/>
    <property type="match status" value="2"/>
</dbReference>
<dbReference type="EMBL" id="LGRX02015261">
    <property type="protein sequence ID" value="KAK3263573.1"/>
    <property type="molecule type" value="Genomic_DNA"/>
</dbReference>
<feature type="region of interest" description="Disordered" evidence="3">
    <location>
        <begin position="402"/>
        <end position="434"/>
    </location>
</feature>
<name>A0AAE0FPY4_9CHLO</name>
<dbReference type="InterPro" id="IPR018129">
    <property type="entry name" value="PEP_COase_Lys_AS"/>
</dbReference>
<gene>
    <name evidence="4" type="ORF">CYMTET_27630</name>
</gene>
<evidence type="ECO:0000256" key="2">
    <source>
        <dbReference type="PROSITE-ProRule" id="PRU10111"/>
    </source>
</evidence>
<sequence>MSMLDHTDDLTFGEEVSLAPLEADCSLLANLLDDCCRMEVGDELMSKLGVVRTLAESSSSMFKAQGVDDAGCWLFDRLQVEIKDLLLDEKIALARACTHYLNLCSIAETNHRVRRLRSDPHSSKSCDEVFGRIIAAGHSQEALFNAIMNQQVEVVLTAHPTQVNRRTLQYKHTKLAALLEKYDRPDLTPEEKDNLIEEVVRELTSLWQTDELRRRKPTPMDEARGGLYIVEQSLWTSVPAYLRRLSSALKKHSGKPLPLDAVPLKFGSWMGGDRDGNPNVTSRVTLQVCWLAKWMACDLYLREVDALRFELSMSTCNDEIMELVQTLERSAADHEPPSSPSISRRSSNDSHGVIVASMGMLATTQPVYDKEGTENIPVQIPEVQKEDDLGDGDVDEIPVLVTFPPPQTSQSTSKPQSILKAKGKKPKPPPGKTTIDKVLNPKSILANAPYRVVLGEVREKLLATRKRMEDLLAGNTTASDDMDDNSYRTLGEFQEPLLKCYRSLWDTGAGILAEGRLLDVIRRSHVFGFHLMKLDLRQEAARHTQLLNTVTEYLGLGLYSDWTEHDKLDWLKREIEGKRPLISPTMPMSEDARERALAISQAIGAAAVEVGALSGGVTAAAAVEVGALSGGMLLISLSRWVQRRWDQHTTVTVEVGALSGGITAAAAVEVGALSGGITAAAAVEVGALSGGITAAA</sequence>
<dbReference type="GO" id="GO:0005829">
    <property type="term" value="C:cytosol"/>
    <property type="evidence" value="ECO:0007669"/>
    <property type="project" value="TreeGrafter"/>
</dbReference>
<dbReference type="PROSITE" id="PS00781">
    <property type="entry name" value="PEPCASE_1"/>
    <property type="match status" value="1"/>
</dbReference>
<keyword evidence="5" id="KW-1185">Reference proteome</keyword>
<dbReference type="GO" id="GO:0015977">
    <property type="term" value="P:carbon fixation"/>
    <property type="evidence" value="ECO:0007669"/>
    <property type="project" value="InterPro"/>
</dbReference>
<dbReference type="Gene3D" id="1.20.1440.90">
    <property type="entry name" value="Phosphoenolpyruvate/pyruvate domain"/>
    <property type="match status" value="2"/>
</dbReference>
<feature type="non-terminal residue" evidence="4">
    <location>
        <position position="696"/>
    </location>
</feature>
<accession>A0AAE0FPY4</accession>
<dbReference type="InterPro" id="IPR015813">
    <property type="entry name" value="Pyrv/PenolPyrv_kinase-like_dom"/>
</dbReference>
<dbReference type="Proteomes" id="UP001190700">
    <property type="component" value="Unassembled WGS sequence"/>
</dbReference>
<dbReference type="PANTHER" id="PTHR30523:SF6">
    <property type="entry name" value="PHOSPHOENOLPYRUVATE CARBOXYLASE"/>
    <property type="match status" value="1"/>
</dbReference>
<dbReference type="PANTHER" id="PTHR30523">
    <property type="entry name" value="PHOSPHOENOLPYRUVATE CARBOXYLASE"/>
    <property type="match status" value="1"/>
</dbReference>
<organism evidence="4 5">
    <name type="scientific">Cymbomonas tetramitiformis</name>
    <dbReference type="NCBI Taxonomy" id="36881"/>
    <lineage>
        <taxon>Eukaryota</taxon>
        <taxon>Viridiplantae</taxon>
        <taxon>Chlorophyta</taxon>
        <taxon>Pyramimonadophyceae</taxon>
        <taxon>Pyramimonadales</taxon>
        <taxon>Pyramimonadaceae</taxon>
        <taxon>Cymbomonas</taxon>
    </lineage>
</organism>
<comment type="caution">
    <text evidence="4">The sequence shown here is derived from an EMBL/GenBank/DDBJ whole genome shotgun (WGS) entry which is preliminary data.</text>
</comment>
<dbReference type="AlphaFoldDB" id="A0AAE0FPY4"/>
<evidence type="ECO:0000313" key="5">
    <source>
        <dbReference type="Proteomes" id="UP001190700"/>
    </source>
</evidence>
<dbReference type="PRINTS" id="PR00150">
    <property type="entry name" value="PEPCARBXLASE"/>
</dbReference>
<dbReference type="GO" id="GO:0006099">
    <property type="term" value="P:tricarboxylic acid cycle"/>
    <property type="evidence" value="ECO:0007669"/>
    <property type="project" value="InterPro"/>
</dbReference>
<dbReference type="GO" id="GO:0008964">
    <property type="term" value="F:phosphoenolpyruvate carboxylase activity"/>
    <property type="evidence" value="ECO:0007669"/>
    <property type="project" value="UniProtKB-EC"/>
</dbReference>
<reference evidence="4 5" key="1">
    <citation type="journal article" date="2015" name="Genome Biol. Evol.">
        <title>Comparative Genomics of a Bacterivorous Green Alga Reveals Evolutionary Causalities and Consequences of Phago-Mixotrophic Mode of Nutrition.</title>
        <authorList>
            <person name="Burns J.A."/>
            <person name="Paasch A."/>
            <person name="Narechania A."/>
            <person name="Kim E."/>
        </authorList>
    </citation>
    <scope>NUCLEOTIDE SEQUENCE [LARGE SCALE GENOMIC DNA]</scope>
    <source>
        <strain evidence="4 5">PLY_AMNH</strain>
    </source>
</reference>
<dbReference type="InterPro" id="IPR021135">
    <property type="entry name" value="PEP_COase"/>
</dbReference>